<keyword evidence="2" id="KW-1185">Reference proteome</keyword>
<evidence type="ECO:0000313" key="2">
    <source>
        <dbReference type="Proteomes" id="UP000299102"/>
    </source>
</evidence>
<dbReference type="OrthoDB" id="6141723at2759"/>
<name>A0A4C1Y8V4_EUMVA</name>
<proteinExistence type="predicted"/>
<dbReference type="Proteomes" id="UP000299102">
    <property type="component" value="Unassembled WGS sequence"/>
</dbReference>
<comment type="caution">
    <text evidence="1">The sequence shown here is derived from an EMBL/GenBank/DDBJ whole genome shotgun (WGS) entry which is preliminary data.</text>
</comment>
<reference evidence="1 2" key="1">
    <citation type="journal article" date="2019" name="Commun. Biol.">
        <title>The bagworm genome reveals a unique fibroin gene that provides high tensile strength.</title>
        <authorList>
            <person name="Kono N."/>
            <person name="Nakamura H."/>
            <person name="Ohtoshi R."/>
            <person name="Tomita M."/>
            <person name="Numata K."/>
            <person name="Arakawa K."/>
        </authorList>
    </citation>
    <scope>NUCLEOTIDE SEQUENCE [LARGE SCALE GENOMIC DNA]</scope>
</reference>
<evidence type="ECO:0000313" key="1">
    <source>
        <dbReference type="EMBL" id="GBP70855.1"/>
    </source>
</evidence>
<dbReference type="AlphaFoldDB" id="A0A4C1Y8V4"/>
<sequence>MPHSDGRRQTLQKAKELRISFGECRYASMDEFLNANGLTYASYLDIVRSSLRRPTLLFRRNFNELMTNTFDPYIAGEVNSNIDIQFILDEYSCAE</sequence>
<dbReference type="EMBL" id="BGZK01001088">
    <property type="protein sequence ID" value="GBP70855.1"/>
    <property type="molecule type" value="Genomic_DNA"/>
</dbReference>
<organism evidence="1 2">
    <name type="scientific">Eumeta variegata</name>
    <name type="common">Bagworm moth</name>
    <name type="synonym">Eumeta japonica</name>
    <dbReference type="NCBI Taxonomy" id="151549"/>
    <lineage>
        <taxon>Eukaryota</taxon>
        <taxon>Metazoa</taxon>
        <taxon>Ecdysozoa</taxon>
        <taxon>Arthropoda</taxon>
        <taxon>Hexapoda</taxon>
        <taxon>Insecta</taxon>
        <taxon>Pterygota</taxon>
        <taxon>Neoptera</taxon>
        <taxon>Endopterygota</taxon>
        <taxon>Lepidoptera</taxon>
        <taxon>Glossata</taxon>
        <taxon>Ditrysia</taxon>
        <taxon>Tineoidea</taxon>
        <taxon>Psychidae</taxon>
        <taxon>Oiketicinae</taxon>
        <taxon>Eumeta</taxon>
    </lineage>
</organism>
<gene>
    <name evidence="1" type="ORF">EVAR_53519_1</name>
</gene>
<protein>
    <submittedName>
        <fullName evidence="1">Uncharacterized protein</fullName>
    </submittedName>
</protein>
<accession>A0A4C1Y8V4</accession>